<dbReference type="InterPro" id="IPR035013">
    <property type="entry name" value="YabN_N"/>
</dbReference>
<dbReference type="InterPro" id="IPR048015">
    <property type="entry name" value="NTP-PPase_MazG-like_N"/>
</dbReference>
<evidence type="ECO:0000259" key="3">
    <source>
        <dbReference type="Pfam" id="PF03819"/>
    </source>
</evidence>
<dbReference type="PANTHER" id="PTHR30522">
    <property type="entry name" value="NUCLEOSIDE TRIPHOSPHATE PYROPHOSPHOHYDROLASE"/>
    <property type="match status" value="1"/>
</dbReference>
<evidence type="ECO:0000256" key="1">
    <source>
        <dbReference type="SAM" id="Coils"/>
    </source>
</evidence>
<dbReference type="GO" id="GO:0046052">
    <property type="term" value="P:UTP catabolic process"/>
    <property type="evidence" value="ECO:0007669"/>
    <property type="project" value="TreeGrafter"/>
</dbReference>
<name>A0A1M5ZEB4_9CLOT</name>
<evidence type="ECO:0000313" key="5">
    <source>
        <dbReference type="Proteomes" id="UP000184241"/>
    </source>
</evidence>
<dbReference type="Pfam" id="PF03819">
    <property type="entry name" value="MazG"/>
    <property type="match status" value="2"/>
</dbReference>
<dbReference type="InterPro" id="IPR000878">
    <property type="entry name" value="4pyrrol_Mease"/>
</dbReference>
<dbReference type="Gene3D" id="3.40.1010.10">
    <property type="entry name" value="Cobalt-precorrin-4 Transmethylase, Domain 1"/>
    <property type="match status" value="1"/>
</dbReference>
<dbReference type="Pfam" id="PF00590">
    <property type="entry name" value="TP_methylase"/>
    <property type="match status" value="1"/>
</dbReference>
<dbReference type="InterPro" id="IPR024180">
    <property type="entry name" value="Tetrapyrrole_Mease/MazG_pred"/>
</dbReference>
<dbReference type="InterPro" id="IPR035996">
    <property type="entry name" value="4pyrrol_Methylase_sf"/>
</dbReference>
<dbReference type="InterPro" id="IPR048011">
    <property type="entry name" value="NTP-PPase_MazG-like_C"/>
</dbReference>
<gene>
    <name evidence="4" type="ORF">SAMN02745941_02874</name>
</gene>
<dbReference type="RefSeq" id="WP_073020447.1">
    <property type="nucleotide sequence ID" value="NZ_FQXU01000008.1"/>
</dbReference>
<dbReference type="InterPro" id="IPR011551">
    <property type="entry name" value="NTP_PyrPHydrolase_MazG"/>
</dbReference>
<dbReference type="InterPro" id="IPR014777">
    <property type="entry name" value="4pyrrole_Mease_sub1"/>
</dbReference>
<dbReference type="FunFam" id="1.10.287.1080:FF:000003">
    <property type="entry name" value="Nucleoside triphosphate pyrophosphohydrolase"/>
    <property type="match status" value="1"/>
</dbReference>
<feature type="coiled-coil region" evidence="1">
    <location>
        <begin position="383"/>
        <end position="414"/>
    </location>
</feature>
<proteinExistence type="predicted"/>
<keyword evidence="4" id="KW-0489">Methyltransferase</keyword>
<dbReference type="GO" id="GO:0046047">
    <property type="term" value="P:TTP catabolic process"/>
    <property type="evidence" value="ECO:0007669"/>
    <property type="project" value="TreeGrafter"/>
</dbReference>
<protein>
    <submittedName>
        <fullName evidence="4">Tetrapyrrole methylase family protein / MazG family protein</fullName>
    </submittedName>
</protein>
<dbReference type="Proteomes" id="UP000184241">
    <property type="component" value="Unassembled WGS sequence"/>
</dbReference>
<evidence type="ECO:0000259" key="2">
    <source>
        <dbReference type="Pfam" id="PF00590"/>
    </source>
</evidence>
<dbReference type="GO" id="GO:0032259">
    <property type="term" value="P:methylation"/>
    <property type="evidence" value="ECO:0007669"/>
    <property type="project" value="UniProtKB-KW"/>
</dbReference>
<dbReference type="InterPro" id="IPR004518">
    <property type="entry name" value="MazG-like_dom"/>
</dbReference>
<dbReference type="GO" id="GO:0047429">
    <property type="term" value="F:nucleoside triphosphate diphosphatase activity"/>
    <property type="evidence" value="ECO:0007669"/>
    <property type="project" value="InterPro"/>
</dbReference>
<sequence>MITIVGLGPGAPEALTLGTLDVLGNGNRIFLRTEKHPTVEYLSKRNFLFETYDSKYEEGSSFDEVYENIAKDLIEEHDKIGDLVYAVPGHPLVAEKSVFNIINICEERNIEYKIIPAVSFVDVMMEALKIDPIEGLKILDAFELDSQILDKRIGTIITQVYNPFIASEVKLKLSEYYNDDTQIFFVRAAGIKGMESIRKIPLYELDRQEDIDYLTSIYIPKDLGNKKDFYDLVNIIETLRGEDGCPWDREQTHDSLKSALIEESYEVIDAIESEDDDAIIEELGDVLLQVVFHASIGKEEEFFSINDVIEGICNKMIYRHPHVFGGESINTSSKVLENWDELKKKEKGIDSITEEMRAIARNLPALIRANKVQKKAKKVGFDWDEVEEAMDKVIEELNEIKEVYNGQNKEIITEEVGDLIFACVNICRFLDIDGELALNKTTEKFIKRFSFIEEKAKELNKDMKEMSLDEMNKLWEDAKKLKK</sequence>
<feature type="domain" description="NTP pyrophosphohydrolase MazG-like" evidence="3">
    <location>
        <begin position="251"/>
        <end position="324"/>
    </location>
</feature>
<dbReference type="GO" id="GO:0006203">
    <property type="term" value="P:dGTP catabolic process"/>
    <property type="evidence" value="ECO:0007669"/>
    <property type="project" value="TreeGrafter"/>
</dbReference>
<dbReference type="GO" id="GO:0046081">
    <property type="term" value="P:dUTP catabolic process"/>
    <property type="evidence" value="ECO:0007669"/>
    <property type="project" value="TreeGrafter"/>
</dbReference>
<dbReference type="SUPFAM" id="SSF53790">
    <property type="entry name" value="Tetrapyrrole methylase"/>
    <property type="match status" value="1"/>
</dbReference>
<dbReference type="CDD" id="cd11723">
    <property type="entry name" value="YabN_N_like"/>
    <property type="match status" value="1"/>
</dbReference>
<dbReference type="EMBL" id="FQXU01000008">
    <property type="protein sequence ID" value="SHI22585.1"/>
    <property type="molecule type" value="Genomic_DNA"/>
</dbReference>
<feature type="domain" description="NTP pyrophosphohydrolase MazG-like" evidence="3">
    <location>
        <begin position="387"/>
        <end position="448"/>
    </location>
</feature>
<dbReference type="SUPFAM" id="SSF101386">
    <property type="entry name" value="all-alpha NTP pyrophosphatases"/>
    <property type="match status" value="2"/>
</dbReference>
<accession>A0A1M5ZEB4</accession>
<dbReference type="GO" id="GO:0008168">
    <property type="term" value="F:methyltransferase activity"/>
    <property type="evidence" value="ECO:0007669"/>
    <property type="project" value="UniProtKB-KW"/>
</dbReference>
<dbReference type="PIRSF" id="PIRSF002845">
    <property type="entry name" value="Ttrprl_mtas_MazG"/>
    <property type="match status" value="1"/>
</dbReference>
<feature type="domain" description="Tetrapyrrole methylase" evidence="2">
    <location>
        <begin position="1"/>
        <end position="205"/>
    </location>
</feature>
<keyword evidence="4" id="KW-0808">Transferase</keyword>
<keyword evidence="1" id="KW-0175">Coiled coil</keyword>
<dbReference type="CDD" id="cd11528">
    <property type="entry name" value="NTP-PPase_MazG_Nterm"/>
    <property type="match status" value="1"/>
</dbReference>
<dbReference type="PANTHER" id="PTHR30522:SF0">
    <property type="entry name" value="NUCLEOSIDE TRIPHOSPHATE PYROPHOSPHOHYDROLASE"/>
    <property type="match status" value="1"/>
</dbReference>
<dbReference type="NCBIfam" id="TIGR00444">
    <property type="entry name" value="mazG"/>
    <property type="match status" value="1"/>
</dbReference>
<dbReference type="GO" id="GO:0046061">
    <property type="term" value="P:dATP catabolic process"/>
    <property type="evidence" value="ECO:0007669"/>
    <property type="project" value="TreeGrafter"/>
</dbReference>
<organism evidence="4 5">
    <name type="scientific">Clostridium intestinale DSM 6191</name>
    <dbReference type="NCBI Taxonomy" id="1121320"/>
    <lineage>
        <taxon>Bacteria</taxon>
        <taxon>Bacillati</taxon>
        <taxon>Bacillota</taxon>
        <taxon>Clostridia</taxon>
        <taxon>Eubacteriales</taxon>
        <taxon>Clostridiaceae</taxon>
        <taxon>Clostridium</taxon>
    </lineage>
</organism>
<evidence type="ECO:0000313" key="4">
    <source>
        <dbReference type="EMBL" id="SHI22585.1"/>
    </source>
</evidence>
<dbReference type="GO" id="GO:0046076">
    <property type="term" value="P:dTTP catabolic process"/>
    <property type="evidence" value="ECO:0007669"/>
    <property type="project" value="TreeGrafter"/>
</dbReference>
<dbReference type="FunFam" id="1.10.287.1080:FF:000001">
    <property type="entry name" value="Nucleoside triphosphate pyrophosphohydrolase"/>
    <property type="match status" value="1"/>
</dbReference>
<dbReference type="GO" id="GO:0006950">
    <property type="term" value="P:response to stress"/>
    <property type="evidence" value="ECO:0007669"/>
    <property type="project" value="UniProtKB-ARBA"/>
</dbReference>
<reference evidence="4 5" key="1">
    <citation type="submission" date="2016-11" db="EMBL/GenBank/DDBJ databases">
        <authorList>
            <person name="Jaros S."/>
            <person name="Januszkiewicz K."/>
            <person name="Wedrychowicz H."/>
        </authorList>
    </citation>
    <scope>NUCLEOTIDE SEQUENCE [LARGE SCALE GENOMIC DNA]</scope>
    <source>
        <strain evidence="4 5">DSM 6191</strain>
    </source>
</reference>
<dbReference type="Gene3D" id="1.10.287.1080">
    <property type="entry name" value="MazG-like"/>
    <property type="match status" value="2"/>
</dbReference>
<dbReference type="NCBIfam" id="NF007113">
    <property type="entry name" value="PRK09562.1"/>
    <property type="match status" value="1"/>
</dbReference>
<dbReference type="AlphaFoldDB" id="A0A1M5ZEB4"/>
<dbReference type="CDD" id="cd11529">
    <property type="entry name" value="NTP-PPase_MazG_Cterm"/>
    <property type="match status" value="1"/>
</dbReference>